<sequence>MLLNLAGTIEGQVNDAPVEAMVSGFLDTEGKSINHFQLIFIKPVPITFNPIITGNCWNSSYHPNAIRFLPIRDRSVVNFGDISRGSYITSRSVEFPTLDTANRIVLTSDVNTTEGLITANNGTINGTYNGPTDLIGITDYSFVLRRQDSTSITVSTTANIVCQDGSALPVSITSTYSGLSVPTTFLEQHGEHYYGNQRWDGKVMSFDWVGVVYS</sequence>
<evidence type="ECO:0000313" key="1">
    <source>
        <dbReference type="EMBL" id="KAB0243101.1"/>
    </source>
</evidence>
<dbReference type="EMBL" id="SRLN01000012">
    <property type="protein sequence ID" value="KAB0243101.1"/>
    <property type="molecule type" value="Genomic_DNA"/>
</dbReference>
<comment type="caution">
    <text evidence="1">The sequence shown here is derived from an EMBL/GenBank/DDBJ whole genome shotgun (WGS) entry which is preliminary data.</text>
</comment>
<accession>A0A5J5M059</accession>
<organism evidence="1 2">
    <name type="scientific">Microcystis aeruginosa EAWAG127a</name>
    <dbReference type="NCBI Taxonomy" id="2529855"/>
    <lineage>
        <taxon>Bacteria</taxon>
        <taxon>Bacillati</taxon>
        <taxon>Cyanobacteriota</taxon>
        <taxon>Cyanophyceae</taxon>
        <taxon>Oscillatoriophycideae</taxon>
        <taxon>Chroococcales</taxon>
        <taxon>Microcystaceae</taxon>
        <taxon>Microcystis</taxon>
    </lineage>
</organism>
<reference evidence="2" key="1">
    <citation type="submission" date="2019-04" db="EMBL/GenBank/DDBJ databases">
        <title>Microviridin 1777: A Toxic Chymotrypsin Inhibitor Discovered by a Metabologenomic Approach.</title>
        <authorList>
            <person name="Sieber S."/>
            <person name="Grendelmeier S.M."/>
            <person name="Harris L.A."/>
            <person name="Mitchell D.A."/>
            <person name="Gademann K."/>
        </authorList>
    </citation>
    <scope>NUCLEOTIDE SEQUENCE [LARGE SCALE GENOMIC DNA]</scope>
    <source>
        <strain evidence="2">EAWAG127a</strain>
    </source>
</reference>
<evidence type="ECO:0000313" key="2">
    <source>
        <dbReference type="Proteomes" id="UP000325636"/>
    </source>
</evidence>
<protein>
    <submittedName>
        <fullName evidence="1">Uncharacterized protein</fullName>
    </submittedName>
</protein>
<dbReference type="RefSeq" id="WP_150978423.1">
    <property type="nucleotide sequence ID" value="NZ_SRLN01000012.1"/>
</dbReference>
<dbReference type="AlphaFoldDB" id="A0A5J5M059"/>
<name>A0A5J5M059_MICAE</name>
<dbReference type="Proteomes" id="UP000325636">
    <property type="component" value="Unassembled WGS sequence"/>
</dbReference>
<gene>
    <name evidence="1" type="ORF">EZJ55_23665</name>
</gene>
<proteinExistence type="predicted"/>